<dbReference type="NCBIfam" id="TIGR00062">
    <property type="entry name" value="L27"/>
    <property type="match status" value="1"/>
</dbReference>
<name>A0A1G2SXR7_9BACT</name>
<evidence type="ECO:0000313" key="8">
    <source>
        <dbReference type="Proteomes" id="UP000178538"/>
    </source>
</evidence>
<dbReference type="GO" id="GO:0003735">
    <property type="term" value="F:structural constituent of ribosome"/>
    <property type="evidence" value="ECO:0007669"/>
    <property type="project" value="InterPro"/>
</dbReference>
<dbReference type="FunFam" id="2.40.50.100:FF:000060">
    <property type="entry name" value="Apicoplast ribosomal protein L27"/>
    <property type="match status" value="1"/>
</dbReference>
<keyword evidence="2 7" id="KW-0689">Ribosomal protein</keyword>
<dbReference type="PANTHER" id="PTHR15893:SF0">
    <property type="entry name" value="LARGE RIBOSOMAL SUBUNIT PROTEIN BL27M"/>
    <property type="match status" value="1"/>
</dbReference>
<accession>A0A1G2SXR7</accession>
<dbReference type="InterPro" id="IPR018261">
    <property type="entry name" value="Ribosomal_bL27_CS"/>
</dbReference>
<evidence type="ECO:0000256" key="5">
    <source>
        <dbReference type="ARBA" id="ARBA00035477"/>
    </source>
</evidence>
<dbReference type="GO" id="GO:0006412">
    <property type="term" value="P:translation"/>
    <property type="evidence" value="ECO:0007669"/>
    <property type="project" value="InterPro"/>
</dbReference>
<sequence>MAHKKSAGKTKNGRDSNPKYLGIKVTPGAFAKTGSVLVRQRGTDVLPGQNVSIGRDHTLFALVDGKVVLNYKRKTHFDNGVIKKKVLSVLPL</sequence>
<dbReference type="STRING" id="1802737.A2832_00920"/>
<evidence type="ECO:0000256" key="3">
    <source>
        <dbReference type="ARBA" id="ARBA00023274"/>
    </source>
</evidence>
<proteinExistence type="inferred from homology"/>
<evidence type="ECO:0000313" key="7">
    <source>
        <dbReference type="EMBL" id="OHA89836.1"/>
    </source>
</evidence>
<dbReference type="Pfam" id="PF01016">
    <property type="entry name" value="Ribosomal_L27"/>
    <property type="match status" value="1"/>
</dbReference>
<dbReference type="PRINTS" id="PR00063">
    <property type="entry name" value="RIBOSOMALL27"/>
</dbReference>
<feature type="region of interest" description="Disordered" evidence="6">
    <location>
        <begin position="1"/>
        <end position="20"/>
    </location>
</feature>
<comment type="similarity">
    <text evidence="1">Belongs to the bacterial ribosomal protein bL27 family.</text>
</comment>
<dbReference type="GO" id="GO:0022625">
    <property type="term" value="C:cytosolic large ribosomal subunit"/>
    <property type="evidence" value="ECO:0007669"/>
    <property type="project" value="TreeGrafter"/>
</dbReference>
<dbReference type="Gene3D" id="2.40.50.100">
    <property type="match status" value="1"/>
</dbReference>
<dbReference type="SUPFAM" id="SSF110324">
    <property type="entry name" value="Ribosomal L27 protein-like"/>
    <property type="match status" value="1"/>
</dbReference>
<dbReference type="InterPro" id="IPR001684">
    <property type="entry name" value="Ribosomal_bL27"/>
</dbReference>
<evidence type="ECO:0000256" key="4">
    <source>
        <dbReference type="ARBA" id="ARBA00035175"/>
    </source>
</evidence>
<organism evidence="7 8">
    <name type="scientific">Candidatus Zambryskibacteria bacterium RIFCSPHIGHO2_01_FULL_44_22b</name>
    <dbReference type="NCBI Taxonomy" id="1802737"/>
    <lineage>
        <taxon>Bacteria</taxon>
        <taxon>Candidatus Zambryskiibacteriota</taxon>
    </lineage>
</organism>
<dbReference type="PROSITE" id="PS00831">
    <property type="entry name" value="RIBOSOMAL_L27"/>
    <property type="match status" value="1"/>
</dbReference>
<evidence type="ECO:0000256" key="1">
    <source>
        <dbReference type="ARBA" id="ARBA00010797"/>
    </source>
</evidence>
<protein>
    <recommendedName>
        <fullName evidence="4">Large ribosomal subunit protein bL27</fullName>
    </recommendedName>
    <alternativeName>
        <fullName evidence="5">50S ribosomal protein L27</fullName>
    </alternativeName>
</protein>
<dbReference type="PANTHER" id="PTHR15893">
    <property type="entry name" value="RIBOSOMAL PROTEIN L27"/>
    <property type="match status" value="1"/>
</dbReference>
<evidence type="ECO:0000256" key="6">
    <source>
        <dbReference type="SAM" id="MobiDB-lite"/>
    </source>
</evidence>
<keyword evidence="3" id="KW-0687">Ribonucleoprotein</keyword>
<reference evidence="7 8" key="1">
    <citation type="journal article" date="2016" name="Nat. Commun.">
        <title>Thousands of microbial genomes shed light on interconnected biogeochemical processes in an aquifer system.</title>
        <authorList>
            <person name="Anantharaman K."/>
            <person name="Brown C.T."/>
            <person name="Hug L.A."/>
            <person name="Sharon I."/>
            <person name="Castelle C.J."/>
            <person name="Probst A.J."/>
            <person name="Thomas B.C."/>
            <person name="Singh A."/>
            <person name="Wilkins M.J."/>
            <person name="Karaoz U."/>
            <person name="Brodie E.L."/>
            <person name="Williams K.H."/>
            <person name="Hubbard S.S."/>
            <person name="Banfield J.F."/>
        </authorList>
    </citation>
    <scope>NUCLEOTIDE SEQUENCE [LARGE SCALE GENOMIC DNA]</scope>
</reference>
<evidence type="ECO:0000256" key="2">
    <source>
        <dbReference type="ARBA" id="ARBA00022980"/>
    </source>
</evidence>
<comment type="caution">
    <text evidence="7">The sequence shown here is derived from an EMBL/GenBank/DDBJ whole genome shotgun (WGS) entry which is preliminary data.</text>
</comment>
<dbReference type="EMBL" id="MHVG01000024">
    <property type="protein sequence ID" value="OHA89836.1"/>
    <property type="molecule type" value="Genomic_DNA"/>
</dbReference>
<dbReference type="AlphaFoldDB" id="A0A1G2SXR7"/>
<gene>
    <name evidence="7" type="ORF">A2832_00920</name>
</gene>
<dbReference type="Proteomes" id="UP000178538">
    <property type="component" value="Unassembled WGS sequence"/>
</dbReference>